<protein>
    <recommendedName>
        <fullName evidence="4">Cell division protein ZapB</fullName>
    </recommendedName>
</protein>
<reference evidence="2 3" key="1">
    <citation type="journal article" date="2018" name="Nat. Biotechnol.">
        <title>A standardized bacterial taxonomy based on genome phylogeny substantially revises the tree of life.</title>
        <authorList>
            <person name="Parks D.H."/>
            <person name="Chuvochina M."/>
            <person name="Waite D.W."/>
            <person name="Rinke C."/>
            <person name="Skarshewski A."/>
            <person name="Chaumeil P.A."/>
            <person name="Hugenholtz P."/>
        </authorList>
    </citation>
    <scope>NUCLEOTIDE SEQUENCE [LARGE SCALE GENOMIC DNA]</scope>
    <source>
        <strain evidence="2">UBA9956</strain>
    </source>
</reference>
<keyword evidence="1" id="KW-0175">Coiled coil</keyword>
<dbReference type="AlphaFoldDB" id="A0A350H7U6"/>
<evidence type="ECO:0000313" key="2">
    <source>
        <dbReference type="EMBL" id="HAV91612.1"/>
    </source>
</evidence>
<dbReference type="EMBL" id="DMZY01000009">
    <property type="protein sequence ID" value="HAV91612.1"/>
    <property type="molecule type" value="Genomic_DNA"/>
</dbReference>
<name>A0A350H7U6_UNCW3</name>
<comment type="caution">
    <text evidence="2">The sequence shown here is derived from an EMBL/GenBank/DDBJ whole genome shotgun (WGS) entry which is preliminary data.</text>
</comment>
<accession>A0A350H7U6</accession>
<sequence length="60" mass="7068">MADFLEKLEKINQHVSQLKDRIIKLESENEDLKKAIASKEKNDEFAIKKLEELLEKVKDL</sequence>
<dbReference type="Proteomes" id="UP000264062">
    <property type="component" value="Unassembled WGS sequence"/>
</dbReference>
<feature type="coiled-coil region" evidence="1">
    <location>
        <begin position="1"/>
        <end position="56"/>
    </location>
</feature>
<gene>
    <name evidence="2" type="ORF">DCW38_00270</name>
</gene>
<evidence type="ECO:0000313" key="3">
    <source>
        <dbReference type="Proteomes" id="UP000264062"/>
    </source>
</evidence>
<evidence type="ECO:0008006" key="4">
    <source>
        <dbReference type="Google" id="ProtNLM"/>
    </source>
</evidence>
<organism evidence="2 3">
    <name type="scientific">candidate division WOR-3 bacterium</name>
    <dbReference type="NCBI Taxonomy" id="2052148"/>
    <lineage>
        <taxon>Bacteria</taxon>
        <taxon>Bacteria division WOR-3</taxon>
    </lineage>
</organism>
<proteinExistence type="predicted"/>
<evidence type="ECO:0000256" key="1">
    <source>
        <dbReference type="SAM" id="Coils"/>
    </source>
</evidence>